<organism evidence="1 2">
    <name type="scientific">Pleomassaria siparia CBS 279.74</name>
    <dbReference type="NCBI Taxonomy" id="1314801"/>
    <lineage>
        <taxon>Eukaryota</taxon>
        <taxon>Fungi</taxon>
        <taxon>Dikarya</taxon>
        <taxon>Ascomycota</taxon>
        <taxon>Pezizomycotina</taxon>
        <taxon>Dothideomycetes</taxon>
        <taxon>Pleosporomycetidae</taxon>
        <taxon>Pleosporales</taxon>
        <taxon>Pleomassariaceae</taxon>
        <taxon>Pleomassaria</taxon>
    </lineage>
</organism>
<dbReference type="SUPFAM" id="SSF48403">
    <property type="entry name" value="Ankyrin repeat"/>
    <property type="match status" value="1"/>
</dbReference>
<reference evidence="1" key="1">
    <citation type="journal article" date="2020" name="Stud. Mycol.">
        <title>101 Dothideomycetes genomes: a test case for predicting lifestyles and emergence of pathogens.</title>
        <authorList>
            <person name="Haridas S."/>
            <person name="Albert R."/>
            <person name="Binder M."/>
            <person name="Bloem J."/>
            <person name="Labutti K."/>
            <person name="Salamov A."/>
            <person name="Andreopoulos B."/>
            <person name="Baker S."/>
            <person name="Barry K."/>
            <person name="Bills G."/>
            <person name="Bluhm B."/>
            <person name="Cannon C."/>
            <person name="Castanera R."/>
            <person name="Culley D."/>
            <person name="Daum C."/>
            <person name="Ezra D."/>
            <person name="Gonzalez J."/>
            <person name="Henrissat B."/>
            <person name="Kuo A."/>
            <person name="Liang C."/>
            <person name="Lipzen A."/>
            <person name="Lutzoni F."/>
            <person name="Magnuson J."/>
            <person name="Mondo S."/>
            <person name="Nolan M."/>
            <person name="Ohm R."/>
            <person name="Pangilinan J."/>
            <person name="Park H.-J."/>
            <person name="Ramirez L."/>
            <person name="Alfaro M."/>
            <person name="Sun H."/>
            <person name="Tritt A."/>
            <person name="Yoshinaga Y."/>
            <person name="Zwiers L.-H."/>
            <person name="Turgeon B."/>
            <person name="Goodwin S."/>
            <person name="Spatafora J."/>
            <person name="Crous P."/>
            <person name="Grigoriev I."/>
        </authorList>
    </citation>
    <scope>NUCLEOTIDE SEQUENCE</scope>
    <source>
        <strain evidence="1">CBS 279.74</strain>
    </source>
</reference>
<dbReference type="EMBL" id="MU005765">
    <property type="protein sequence ID" value="KAF2713651.1"/>
    <property type="molecule type" value="Genomic_DNA"/>
</dbReference>
<name>A0A6G1KMN0_9PLEO</name>
<evidence type="ECO:0000313" key="1">
    <source>
        <dbReference type="EMBL" id="KAF2713651.1"/>
    </source>
</evidence>
<dbReference type="AlphaFoldDB" id="A0A6G1KMN0"/>
<sequence length="204" mass="23188">MFYMTWSTWPDVPDMDMETAHFASRPCSPSWETPRKLYVDPDFPDQEIPIPRVKVLPGARTTLRNLCCEESTSMETLHEFFARWKRVEEGYTQPNVLAWLSHSEAIGWAAREGRIDIVKLLLGYGVRSNGRDVANALAFLGDTKDGEVLKMFVEGGWNVHTLVSDGTPITNWAWWNIYLTREPMLTRASCVTHILVAQPAVACI</sequence>
<dbReference type="OrthoDB" id="1722345at2759"/>
<evidence type="ECO:0000313" key="2">
    <source>
        <dbReference type="Proteomes" id="UP000799428"/>
    </source>
</evidence>
<dbReference type="InterPro" id="IPR036770">
    <property type="entry name" value="Ankyrin_rpt-contain_sf"/>
</dbReference>
<dbReference type="Proteomes" id="UP000799428">
    <property type="component" value="Unassembled WGS sequence"/>
</dbReference>
<protein>
    <recommendedName>
        <fullName evidence="3">Ankyrin</fullName>
    </recommendedName>
</protein>
<keyword evidence="2" id="KW-1185">Reference proteome</keyword>
<gene>
    <name evidence="1" type="ORF">K504DRAFT_462161</name>
</gene>
<accession>A0A6G1KMN0</accession>
<evidence type="ECO:0008006" key="3">
    <source>
        <dbReference type="Google" id="ProtNLM"/>
    </source>
</evidence>
<proteinExistence type="predicted"/>